<dbReference type="FunFam" id="3.30.559.10:FF:000023">
    <property type="entry name" value="Non-ribosomal peptide synthetase"/>
    <property type="match status" value="1"/>
</dbReference>
<dbReference type="GO" id="GO:0016874">
    <property type="term" value="F:ligase activity"/>
    <property type="evidence" value="ECO:0007669"/>
    <property type="project" value="UniProtKB-KW"/>
</dbReference>
<dbReference type="PATRIC" id="fig|35806.4.peg.927"/>
<dbReference type="CDD" id="cd19535">
    <property type="entry name" value="Cyc_NRPS"/>
    <property type="match status" value="1"/>
</dbReference>
<feature type="compositionally biased region" description="Basic residues" evidence="4">
    <location>
        <begin position="1088"/>
        <end position="1099"/>
    </location>
</feature>
<dbReference type="PANTHER" id="PTHR45527:SF10">
    <property type="entry name" value="PYOCHELIN SYNTHASE PCHF"/>
    <property type="match status" value="1"/>
</dbReference>
<dbReference type="KEGG" id="rsu:NHU_00908"/>
<dbReference type="SUPFAM" id="SSF56801">
    <property type="entry name" value="Acetyl-CoA synthetase-like"/>
    <property type="match status" value="1"/>
</dbReference>
<evidence type="ECO:0000313" key="7">
    <source>
        <dbReference type="Proteomes" id="UP000064912"/>
    </source>
</evidence>
<dbReference type="SUPFAM" id="SSF47336">
    <property type="entry name" value="ACP-like"/>
    <property type="match status" value="1"/>
</dbReference>
<dbReference type="Gene3D" id="3.40.50.12780">
    <property type="entry name" value="N-terminal domain of ligase-like"/>
    <property type="match status" value="1"/>
</dbReference>
<keyword evidence="3" id="KW-0436">Ligase</keyword>
<dbReference type="AlphaFoldDB" id="A0A0D6AZK1"/>
<dbReference type="Gene3D" id="3.30.559.30">
    <property type="entry name" value="Nonribosomal peptide synthetase, condensation domain"/>
    <property type="match status" value="1"/>
</dbReference>
<dbReference type="InterPro" id="IPR036736">
    <property type="entry name" value="ACP-like_sf"/>
</dbReference>
<feature type="domain" description="Carrier" evidence="5">
    <location>
        <begin position="997"/>
        <end position="1074"/>
    </location>
</feature>
<feature type="region of interest" description="Disordered" evidence="4">
    <location>
        <begin position="1085"/>
        <end position="1109"/>
    </location>
</feature>
<dbReference type="PROSITE" id="PS50075">
    <property type="entry name" value="CARRIER"/>
    <property type="match status" value="1"/>
</dbReference>
<dbReference type="Pfam" id="PF00550">
    <property type="entry name" value="PP-binding"/>
    <property type="match status" value="1"/>
</dbReference>
<proteinExistence type="predicted"/>
<keyword evidence="2" id="KW-0597">Phosphoprotein</keyword>
<dbReference type="GO" id="GO:0044550">
    <property type="term" value="P:secondary metabolite biosynthetic process"/>
    <property type="evidence" value="ECO:0007669"/>
    <property type="project" value="TreeGrafter"/>
</dbReference>
<evidence type="ECO:0000256" key="1">
    <source>
        <dbReference type="ARBA" id="ARBA00022450"/>
    </source>
</evidence>
<keyword evidence="1" id="KW-0596">Phosphopantetheine</keyword>
<dbReference type="GO" id="GO:0043041">
    <property type="term" value="P:amino acid activation for nonribosomal peptide biosynthetic process"/>
    <property type="evidence" value="ECO:0007669"/>
    <property type="project" value="TreeGrafter"/>
</dbReference>
<dbReference type="InterPro" id="IPR001242">
    <property type="entry name" value="Condensation_dom"/>
</dbReference>
<evidence type="ECO:0000313" key="6">
    <source>
        <dbReference type="EMBL" id="BAQ68075.1"/>
    </source>
</evidence>
<protein>
    <submittedName>
        <fullName evidence="6">Amino acid adenylation domain containing protein</fullName>
    </submittedName>
</protein>
<dbReference type="Gene3D" id="3.30.559.10">
    <property type="entry name" value="Chloramphenicol acetyltransferase-like domain"/>
    <property type="match status" value="1"/>
</dbReference>
<dbReference type="NCBIfam" id="TIGR01733">
    <property type="entry name" value="AA-adenyl-dom"/>
    <property type="match status" value="1"/>
</dbReference>
<evidence type="ECO:0000256" key="4">
    <source>
        <dbReference type="SAM" id="MobiDB-lite"/>
    </source>
</evidence>
<sequence>MTLSEHRRALLDKLLAEAGEPVRKSAPPSPAAVPDIENRHAPFPLTDIQLAYWLGRDAQAELGGVASHGYQELAHQELDIERYRSAWNRIIARHGMLRAVILPDGTQQVLAEVPPFGIAVEDYRESSSDTAEAARLATRQRMSHRVFDPLEWPSMEIAITRMPGGHDIVHMSADALFGDIYSSFVIFHELRQFYDNAGAVLPPLDFTFRDYVLWLKDCETGPGFQAARAYWEAKAPTLPPAPQFPPQPATRPAPPRPEGFRRLRFALPPAAWSALRAAGRQAGASPSALMLTLFSELLARFAGDEAFTLNVTTFNRADIHPQVRLIAGDFTQTMLFAVRTPARGPLEERLRALQADFAQDFEHRAFGGVRTLREMNRQGGGGAGRALMPVVFTSGLGAGDLAEAIPRESRDFVRRVHEITQTPQVTLDHQVFEENSALVVQWDHQPSAFPPGLPETMMEVYRTGLGRLAEDPGLWRCDRLFEPPAVQLSKRTRVNATAAPVPPARLEEGFLRQAGLQPNASALICGETETTYAGLLAQAQGWAAALDAAKAGDFVAVSARDPVMRVAGVLGTVLSGRAYVPIEPDWPAERRHSVASAAGIAHAVTDAPGSWNGIAVPLAPAAPDRYSAARSRALGDRAYTIFTSGSTGVPKGVVLDHAAAWNTISSINARIGIAPCDRLLGVSALGFDLSVYDIFGPLAAGAALVLPPAEQDRDVPAWLRLMRTHRVTIWNSAPALFDLLLGARDADQALAPLHHVLLSGDWIPPDMTKRLFAAAPGTRLLAMGGATEAAIWSVAHEFSTAPGNVAAIPYGTPLPNQSLHVRDGAMQPVPDWVPGDLYIGGAGLAREYLADPGKTAAAFAADPLTGARLYRTGDLARYREDGVLEFMGRRDTQVKIGGRRVELGEIEAVLARDGRVERAVVRLCPGKGVTAWLRATPGETLPDPDTLARHAARYLPAHMVPAHFLAVRRWPVSANGKLDIKALPQTADAPAEALPEPAAGSAEARLLTLLSEELGRPPGEIGVTQGFFDLGATSVTLIALHRRIAEEFGTELPVTLLFRLANIRALAAHLEGGADSAALREAAETRARLRRSHAARRRGGQAQSPQGRA</sequence>
<dbReference type="InterPro" id="IPR042099">
    <property type="entry name" value="ANL_N_sf"/>
</dbReference>
<dbReference type="Gene3D" id="3.30.300.30">
    <property type="match status" value="1"/>
</dbReference>
<name>A0A0D6AZK1_RHOSU</name>
<dbReference type="SMART" id="SM00823">
    <property type="entry name" value="PKS_PP"/>
    <property type="match status" value="1"/>
</dbReference>
<evidence type="ECO:0000256" key="3">
    <source>
        <dbReference type="ARBA" id="ARBA00022598"/>
    </source>
</evidence>
<dbReference type="Gene3D" id="1.10.1200.10">
    <property type="entry name" value="ACP-like"/>
    <property type="match status" value="1"/>
</dbReference>
<dbReference type="InterPro" id="IPR045851">
    <property type="entry name" value="AMP-bd_C_sf"/>
</dbReference>
<dbReference type="InterPro" id="IPR009081">
    <property type="entry name" value="PP-bd_ACP"/>
</dbReference>
<evidence type="ECO:0000259" key="5">
    <source>
        <dbReference type="PROSITE" id="PS50075"/>
    </source>
</evidence>
<dbReference type="InterPro" id="IPR020806">
    <property type="entry name" value="PKS_PP-bd"/>
</dbReference>
<dbReference type="Pfam" id="PF00668">
    <property type="entry name" value="Condensation"/>
    <property type="match status" value="1"/>
</dbReference>
<dbReference type="Proteomes" id="UP000064912">
    <property type="component" value="Chromosome"/>
</dbReference>
<dbReference type="SMART" id="SM01294">
    <property type="entry name" value="PKS_PP_betabranch"/>
    <property type="match status" value="1"/>
</dbReference>
<accession>A0A0D6AZK1</accession>
<dbReference type="SUPFAM" id="SSF52777">
    <property type="entry name" value="CoA-dependent acyltransferases"/>
    <property type="match status" value="2"/>
</dbReference>
<dbReference type="GO" id="GO:0031177">
    <property type="term" value="F:phosphopantetheine binding"/>
    <property type="evidence" value="ECO:0007669"/>
    <property type="project" value="InterPro"/>
</dbReference>
<reference evidence="6 7" key="1">
    <citation type="submission" date="2015-02" db="EMBL/GenBank/DDBJ databases">
        <title>Genome sequene of Rhodovulum sulfidophilum DSM 2351.</title>
        <authorList>
            <person name="Nagao N."/>
        </authorList>
    </citation>
    <scope>NUCLEOTIDE SEQUENCE [LARGE SCALE GENOMIC DNA]</scope>
    <source>
        <strain evidence="6 7">DSM 2351</strain>
    </source>
</reference>
<feature type="compositionally biased region" description="Low complexity" evidence="4">
    <location>
        <begin position="1100"/>
        <end position="1109"/>
    </location>
</feature>
<dbReference type="Pfam" id="PF00501">
    <property type="entry name" value="AMP-binding"/>
    <property type="match status" value="1"/>
</dbReference>
<evidence type="ECO:0000256" key="2">
    <source>
        <dbReference type="ARBA" id="ARBA00022553"/>
    </source>
</evidence>
<dbReference type="EMBL" id="AP014800">
    <property type="protein sequence ID" value="BAQ68075.1"/>
    <property type="molecule type" value="Genomic_DNA"/>
</dbReference>
<organism evidence="6 7">
    <name type="scientific">Rhodovulum sulfidophilum</name>
    <name type="common">Rhodobacter sulfidophilus</name>
    <dbReference type="NCBI Taxonomy" id="35806"/>
    <lineage>
        <taxon>Bacteria</taxon>
        <taxon>Pseudomonadati</taxon>
        <taxon>Pseudomonadota</taxon>
        <taxon>Alphaproteobacteria</taxon>
        <taxon>Rhodobacterales</taxon>
        <taxon>Paracoccaceae</taxon>
        <taxon>Rhodovulum</taxon>
    </lineage>
</organism>
<dbReference type="InterPro" id="IPR023213">
    <property type="entry name" value="CAT-like_dom_sf"/>
</dbReference>
<dbReference type="PANTHER" id="PTHR45527">
    <property type="entry name" value="NONRIBOSOMAL PEPTIDE SYNTHETASE"/>
    <property type="match status" value="1"/>
</dbReference>
<dbReference type="InterPro" id="IPR057737">
    <property type="entry name" value="Condensation_MtbB-like"/>
</dbReference>
<dbReference type="InterPro" id="IPR000873">
    <property type="entry name" value="AMP-dep_synth/lig_dom"/>
</dbReference>
<gene>
    <name evidence="6" type="ORF">NHU_00908</name>
</gene>
<dbReference type="InterPro" id="IPR010071">
    <property type="entry name" value="AA_adenyl_dom"/>
</dbReference>
<dbReference type="GO" id="GO:0005737">
    <property type="term" value="C:cytoplasm"/>
    <property type="evidence" value="ECO:0007669"/>
    <property type="project" value="TreeGrafter"/>
</dbReference>